<evidence type="ECO:0000256" key="3">
    <source>
        <dbReference type="ARBA" id="ARBA00023242"/>
    </source>
</evidence>
<keyword evidence="1" id="KW-0805">Transcription regulation</keyword>
<comment type="caution">
    <text evidence="6">The sequence shown here is derived from an EMBL/GenBank/DDBJ whole genome shotgun (WGS) entry which is preliminary data.</text>
</comment>
<feature type="domain" description="Xylanolytic transcriptional activator regulatory" evidence="5">
    <location>
        <begin position="60"/>
        <end position="198"/>
    </location>
</feature>
<dbReference type="STRING" id="1196081.A0A364LDP3"/>
<dbReference type="InterPro" id="IPR007219">
    <property type="entry name" value="XnlR_reg_dom"/>
</dbReference>
<keyword evidence="2" id="KW-0804">Transcription</keyword>
<protein>
    <recommendedName>
        <fullName evidence="5">Xylanolytic transcriptional activator regulatory domain-containing protein</fullName>
    </recommendedName>
</protein>
<dbReference type="PANTHER" id="PTHR47424">
    <property type="entry name" value="REGULATORY PROTEIN GAL4"/>
    <property type="match status" value="1"/>
</dbReference>
<dbReference type="CDD" id="cd12148">
    <property type="entry name" value="fungal_TF_MHR"/>
    <property type="match status" value="1"/>
</dbReference>
<dbReference type="Pfam" id="PF04082">
    <property type="entry name" value="Fungal_trans"/>
    <property type="match status" value="1"/>
</dbReference>
<dbReference type="GO" id="GO:0000435">
    <property type="term" value="P:positive regulation of transcription from RNA polymerase II promoter by galactose"/>
    <property type="evidence" value="ECO:0007669"/>
    <property type="project" value="TreeGrafter"/>
</dbReference>
<feature type="transmembrane region" description="Helical" evidence="4">
    <location>
        <begin position="299"/>
        <end position="317"/>
    </location>
</feature>
<dbReference type="Proteomes" id="UP000249363">
    <property type="component" value="Unassembled WGS sequence"/>
</dbReference>
<proteinExistence type="predicted"/>
<keyword evidence="7" id="KW-1185">Reference proteome</keyword>
<accession>A0A364LDP3</accession>
<sequence length="535" mass="59538">MLDAEITPSGAAELESSPEEIYSLLDSYFEAVRTPSSGLLDLFTADEVDLLISYIVTNGQASSPPSITEIDAASLYTALAIGAQVRPLGDLSSRIELDYFCRAQRVAFENMLTSQNLSMVRLFILLAFYMIGACRRNTASIYLGIAARTAIVLSLHNPANYQNIDTEEYNKRIRIWDSLRNVDILSSFILGKPRNLPTTLGNEKDDHAHVNSGTMVQYSQAAFSEIVKACSLLENIVDKLSTGNMLHIPTAEVLLQQFRRWSQSLPPVLLRFTFHPGEGASLDPVDRQMLVGNIHVSCVYYFSVILITRPFLIAYLLSRLRGRAPDQLISDPDEATDINIKNNKVSKLGQVCVSSAMYMVNMCQTAKSSEFFFGNLCLLKAWIFGAALVLGFAKFAGEPRKDIDDSFENARDILDSIALTSPQATLYCEILESFAEGIQNYHSRISTEIHHTVQHYMSQILVFETSQDDEMANRPYAAEQDVPDIPSVFDLSIALGDDTMPCNQTGKNNCDASIVVTEDFLLDTEPLERLFYSVE</sequence>
<evidence type="ECO:0000313" key="6">
    <source>
        <dbReference type="EMBL" id="RAO73912.1"/>
    </source>
</evidence>
<evidence type="ECO:0000256" key="2">
    <source>
        <dbReference type="ARBA" id="ARBA00023163"/>
    </source>
</evidence>
<dbReference type="EMBL" id="MIKG01000027">
    <property type="protein sequence ID" value="RAO73912.1"/>
    <property type="molecule type" value="Genomic_DNA"/>
</dbReference>
<feature type="transmembrane region" description="Helical" evidence="4">
    <location>
        <begin position="371"/>
        <end position="393"/>
    </location>
</feature>
<dbReference type="GO" id="GO:0008270">
    <property type="term" value="F:zinc ion binding"/>
    <property type="evidence" value="ECO:0007669"/>
    <property type="project" value="InterPro"/>
</dbReference>
<keyword evidence="3" id="KW-0539">Nucleus</keyword>
<dbReference type="GO" id="GO:0000981">
    <property type="term" value="F:DNA-binding transcription factor activity, RNA polymerase II-specific"/>
    <property type="evidence" value="ECO:0007669"/>
    <property type="project" value="TreeGrafter"/>
</dbReference>
<evidence type="ECO:0000256" key="1">
    <source>
        <dbReference type="ARBA" id="ARBA00023015"/>
    </source>
</evidence>
<dbReference type="GO" id="GO:0005634">
    <property type="term" value="C:nucleus"/>
    <property type="evidence" value="ECO:0007669"/>
    <property type="project" value="TreeGrafter"/>
</dbReference>
<dbReference type="InterPro" id="IPR051127">
    <property type="entry name" value="Fungal_SecMet_Regulators"/>
</dbReference>
<keyword evidence="4" id="KW-0472">Membrane</keyword>
<dbReference type="OrthoDB" id="4064873at2759"/>
<evidence type="ECO:0000313" key="7">
    <source>
        <dbReference type="Proteomes" id="UP000249363"/>
    </source>
</evidence>
<dbReference type="PANTHER" id="PTHR47424:SF9">
    <property type="entry name" value="TAH-2"/>
    <property type="match status" value="1"/>
</dbReference>
<name>A0A364LDP3_TALAM</name>
<evidence type="ECO:0000256" key="4">
    <source>
        <dbReference type="SAM" id="Phobius"/>
    </source>
</evidence>
<keyword evidence="4" id="KW-1133">Transmembrane helix</keyword>
<dbReference type="GO" id="GO:0000978">
    <property type="term" value="F:RNA polymerase II cis-regulatory region sequence-specific DNA binding"/>
    <property type="evidence" value="ECO:0007669"/>
    <property type="project" value="TreeGrafter"/>
</dbReference>
<evidence type="ECO:0000259" key="5">
    <source>
        <dbReference type="Pfam" id="PF04082"/>
    </source>
</evidence>
<keyword evidence="4" id="KW-0812">Transmembrane</keyword>
<reference evidence="6 7" key="1">
    <citation type="journal article" date="2017" name="Biotechnol. Biofuels">
        <title>Differential beta-glucosidase expression as a function of carbon source availability in Talaromyces amestolkiae: a genomic and proteomic approach.</title>
        <authorList>
            <person name="de Eugenio L.I."/>
            <person name="Mendez-Liter J.A."/>
            <person name="Nieto-Dominguez M."/>
            <person name="Alonso L."/>
            <person name="Gil-Munoz J."/>
            <person name="Barriuso J."/>
            <person name="Prieto A."/>
            <person name="Martinez M.J."/>
        </authorList>
    </citation>
    <scope>NUCLEOTIDE SEQUENCE [LARGE SCALE GENOMIC DNA]</scope>
    <source>
        <strain evidence="6 7">CIB</strain>
    </source>
</reference>
<dbReference type="GO" id="GO:0006351">
    <property type="term" value="P:DNA-templated transcription"/>
    <property type="evidence" value="ECO:0007669"/>
    <property type="project" value="InterPro"/>
</dbReference>
<organism evidence="6 7">
    <name type="scientific">Talaromyces amestolkiae</name>
    <dbReference type="NCBI Taxonomy" id="1196081"/>
    <lineage>
        <taxon>Eukaryota</taxon>
        <taxon>Fungi</taxon>
        <taxon>Dikarya</taxon>
        <taxon>Ascomycota</taxon>
        <taxon>Pezizomycotina</taxon>
        <taxon>Eurotiomycetes</taxon>
        <taxon>Eurotiomycetidae</taxon>
        <taxon>Eurotiales</taxon>
        <taxon>Trichocomaceae</taxon>
        <taxon>Talaromyces</taxon>
        <taxon>Talaromyces sect. Talaromyces</taxon>
    </lineage>
</organism>
<dbReference type="AlphaFoldDB" id="A0A364LDP3"/>
<dbReference type="RefSeq" id="XP_040738426.1">
    <property type="nucleotide sequence ID" value="XM_040882892.1"/>
</dbReference>
<gene>
    <name evidence="6" type="ORF">BHQ10_009924</name>
</gene>
<dbReference type="GeneID" id="63799138"/>